<dbReference type="InterPro" id="IPR053714">
    <property type="entry name" value="Iso_Racemase_Enz_sf"/>
</dbReference>
<dbReference type="Proteomes" id="UP000284841">
    <property type="component" value="Unassembled WGS sequence"/>
</dbReference>
<reference evidence="2 3" key="1">
    <citation type="submission" date="2018-08" db="EMBL/GenBank/DDBJ databases">
        <title>A genome reference for cultivated species of the human gut microbiota.</title>
        <authorList>
            <person name="Zou Y."/>
            <person name="Xue W."/>
            <person name="Luo G."/>
        </authorList>
    </citation>
    <scope>NUCLEOTIDE SEQUENCE [LARGE SCALE GENOMIC DNA]</scope>
    <source>
        <strain evidence="2 3">AM07-24</strain>
    </source>
</reference>
<dbReference type="PANTHER" id="PTHR28047:SF5">
    <property type="entry name" value="PROTEIN DCG1"/>
    <property type="match status" value="1"/>
</dbReference>
<evidence type="ECO:0000256" key="1">
    <source>
        <dbReference type="ARBA" id="ARBA00038414"/>
    </source>
</evidence>
<dbReference type="AlphaFoldDB" id="A0A415DV52"/>
<dbReference type="RefSeq" id="WP_067533293.1">
    <property type="nucleotide sequence ID" value="NZ_CABKWE010000008.1"/>
</dbReference>
<proteinExistence type="inferred from homology"/>
<evidence type="ECO:0000313" key="3">
    <source>
        <dbReference type="Proteomes" id="UP000284841"/>
    </source>
</evidence>
<evidence type="ECO:0000313" key="2">
    <source>
        <dbReference type="EMBL" id="RHJ84083.1"/>
    </source>
</evidence>
<organism evidence="2 3">
    <name type="scientific">Emergencia timonensis</name>
    <dbReference type="NCBI Taxonomy" id="1776384"/>
    <lineage>
        <taxon>Bacteria</taxon>
        <taxon>Bacillati</taxon>
        <taxon>Bacillota</taxon>
        <taxon>Clostridia</taxon>
        <taxon>Peptostreptococcales</taxon>
        <taxon>Anaerovoracaceae</taxon>
        <taxon>Emergencia</taxon>
    </lineage>
</organism>
<dbReference type="Gene3D" id="3.40.50.12500">
    <property type="match status" value="1"/>
</dbReference>
<protein>
    <recommendedName>
        <fullName evidence="4">Hydantoin racemase</fullName>
    </recommendedName>
</protein>
<dbReference type="GeneID" id="83002874"/>
<gene>
    <name evidence="2" type="ORF">DW099_17955</name>
</gene>
<accession>A0A415DV52</accession>
<dbReference type="STRING" id="1776384.GCA_900086585_00461"/>
<dbReference type="Pfam" id="PF01177">
    <property type="entry name" value="Asp_Glu_race"/>
    <property type="match status" value="1"/>
</dbReference>
<dbReference type="PANTHER" id="PTHR28047">
    <property type="entry name" value="PROTEIN DCG1"/>
    <property type="match status" value="1"/>
</dbReference>
<dbReference type="EMBL" id="QRMS01000007">
    <property type="protein sequence ID" value="RHJ84083.1"/>
    <property type="molecule type" value="Genomic_DNA"/>
</dbReference>
<name>A0A415DV52_9FIRM</name>
<comment type="caution">
    <text evidence="2">The sequence shown here is derived from an EMBL/GenBank/DDBJ whole genome shotgun (WGS) entry which is preliminary data.</text>
</comment>
<evidence type="ECO:0008006" key="4">
    <source>
        <dbReference type="Google" id="ProtNLM"/>
    </source>
</evidence>
<comment type="similarity">
    <text evidence="1">Belongs to the HyuE racemase family.</text>
</comment>
<dbReference type="InterPro" id="IPR052186">
    <property type="entry name" value="Hydantoin_racemase-like"/>
</dbReference>
<sequence>MDRNTLTAREEMLSHAVSKEIQISVDCIRRGPDAIESHTDEVLAAAEVIKDCIRAEEEGFDGIIIYCFSDLAIDAVRENVSIPVIGPGEVTLTAAGLLSNRFTVITTTEDNIARTYRRLKGSGLADKMTSVRALNIPVVELRRNPQVTKDYLDKVICEAIEQETIDGAVLACLGMAAFGEEIEKKYGITIYDPSTLAVAYAETSIRTGLRHNQKVYPKYKKGKEYGLL</sequence>
<keyword evidence="3" id="KW-1185">Reference proteome</keyword>
<dbReference type="InterPro" id="IPR015942">
    <property type="entry name" value="Asp/Glu/hydantoin_racemase"/>
</dbReference>
<dbReference type="GO" id="GO:0047661">
    <property type="term" value="F:amino-acid racemase activity"/>
    <property type="evidence" value="ECO:0007669"/>
    <property type="project" value="InterPro"/>
</dbReference>